<name>A0AA40GCQ6_9HYME</name>
<proteinExistence type="predicted"/>
<accession>A0AA40GCQ6</accession>
<keyword evidence="2" id="KW-1185">Reference proteome</keyword>
<reference evidence="1" key="1">
    <citation type="submission" date="2021-10" db="EMBL/GenBank/DDBJ databases">
        <title>Melipona bicolor Genome sequencing and assembly.</title>
        <authorList>
            <person name="Araujo N.S."/>
            <person name="Arias M.C."/>
        </authorList>
    </citation>
    <scope>NUCLEOTIDE SEQUENCE</scope>
    <source>
        <strain evidence="1">USP_2M_L1-L4_2017</strain>
        <tissue evidence="1">Whole body</tissue>
    </source>
</reference>
<organism evidence="1 2">
    <name type="scientific">Melipona bicolor</name>
    <dbReference type="NCBI Taxonomy" id="60889"/>
    <lineage>
        <taxon>Eukaryota</taxon>
        <taxon>Metazoa</taxon>
        <taxon>Ecdysozoa</taxon>
        <taxon>Arthropoda</taxon>
        <taxon>Hexapoda</taxon>
        <taxon>Insecta</taxon>
        <taxon>Pterygota</taxon>
        <taxon>Neoptera</taxon>
        <taxon>Endopterygota</taxon>
        <taxon>Hymenoptera</taxon>
        <taxon>Apocrita</taxon>
        <taxon>Aculeata</taxon>
        <taxon>Apoidea</taxon>
        <taxon>Anthophila</taxon>
        <taxon>Apidae</taxon>
        <taxon>Melipona</taxon>
    </lineage>
</organism>
<gene>
    <name evidence="1" type="ORF">K0M31_000004</name>
</gene>
<sequence>MKTWTRGTRRNGELWRVGVLVTSLPSSGDFIETLSTDDYITMQGYAEEFRELCLS</sequence>
<evidence type="ECO:0000313" key="2">
    <source>
        <dbReference type="Proteomes" id="UP001177670"/>
    </source>
</evidence>
<dbReference type="EMBL" id="JAHYIQ010000001">
    <property type="protein sequence ID" value="KAK1135406.1"/>
    <property type="molecule type" value="Genomic_DNA"/>
</dbReference>
<protein>
    <submittedName>
        <fullName evidence="1">Uncharacterized protein</fullName>
    </submittedName>
</protein>
<dbReference type="AlphaFoldDB" id="A0AA40GCQ6"/>
<evidence type="ECO:0000313" key="1">
    <source>
        <dbReference type="EMBL" id="KAK1135406.1"/>
    </source>
</evidence>
<dbReference type="Proteomes" id="UP001177670">
    <property type="component" value="Unassembled WGS sequence"/>
</dbReference>
<feature type="non-terminal residue" evidence="1">
    <location>
        <position position="55"/>
    </location>
</feature>
<comment type="caution">
    <text evidence="1">The sequence shown here is derived from an EMBL/GenBank/DDBJ whole genome shotgun (WGS) entry which is preliminary data.</text>
</comment>